<protein>
    <submittedName>
        <fullName evidence="1">Uncharacterized protein</fullName>
    </submittedName>
</protein>
<comment type="caution">
    <text evidence="1">The sequence shown here is derived from an EMBL/GenBank/DDBJ whole genome shotgun (WGS) entry which is preliminary data.</text>
</comment>
<proteinExistence type="predicted"/>
<reference evidence="1" key="1">
    <citation type="journal article" date="2022" name="Int. J. Mol. Sci.">
        <title>Draft Genome of Tanacetum Coccineum: Genomic Comparison of Closely Related Tanacetum-Family Plants.</title>
        <authorList>
            <person name="Yamashiro T."/>
            <person name="Shiraishi A."/>
            <person name="Nakayama K."/>
            <person name="Satake H."/>
        </authorList>
    </citation>
    <scope>NUCLEOTIDE SEQUENCE</scope>
</reference>
<dbReference type="Proteomes" id="UP001151760">
    <property type="component" value="Unassembled WGS sequence"/>
</dbReference>
<gene>
    <name evidence="1" type="ORF">Tco_1121353</name>
</gene>
<accession>A0ABQ5J0E0</accession>
<evidence type="ECO:0000313" key="2">
    <source>
        <dbReference type="Proteomes" id="UP001151760"/>
    </source>
</evidence>
<sequence>MSWKINTLPSSITIEICTEPTELDDGPDPWQRRPNLDKRHKQRQLKIVVDLLLISRSYLIIEKAKHQIMKVHMDVRLHFVLQLRVCGYVSGHTMDRKVTTAMMCMNCLQIQPVGPICSTPSGKWTYDGKILSNWSGRLISISGGNMAMGGMEGDIKAKLKKTRKSIKGDKRCYLYGKPSPWNSKFDLSYEEPT</sequence>
<evidence type="ECO:0000313" key="1">
    <source>
        <dbReference type="EMBL" id="GJU04923.1"/>
    </source>
</evidence>
<organism evidence="1 2">
    <name type="scientific">Tanacetum coccineum</name>
    <dbReference type="NCBI Taxonomy" id="301880"/>
    <lineage>
        <taxon>Eukaryota</taxon>
        <taxon>Viridiplantae</taxon>
        <taxon>Streptophyta</taxon>
        <taxon>Embryophyta</taxon>
        <taxon>Tracheophyta</taxon>
        <taxon>Spermatophyta</taxon>
        <taxon>Magnoliopsida</taxon>
        <taxon>eudicotyledons</taxon>
        <taxon>Gunneridae</taxon>
        <taxon>Pentapetalae</taxon>
        <taxon>asterids</taxon>
        <taxon>campanulids</taxon>
        <taxon>Asterales</taxon>
        <taxon>Asteraceae</taxon>
        <taxon>Asteroideae</taxon>
        <taxon>Anthemideae</taxon>
        <taxon>Anthemidinae</taxon>
        <taxon>Tanacetum</taxon>
    </lineage>
</organism>
<reference evidence="1" key="2">
    <citation type="submission" date="2022-01" db="EMBL/GenBank/DDBJ databases">
        <authorList>
            <person name="Yamashiro T."/>
            <person name="Shiraishi A."/>
            <person name="Satake H."/>
            <person name="Nakayama K."/>
        </authorList>
    </citation>
    <scope>NUCLEOTIDE SEQUENCE</scope>
</reference>
<name>A0ABQ5J0E0_9ASTR</name>
<dbReference type="EMBL" id="BQNB010021297">
    <property type="protein sequence ID" value="GJU04923.1"/>
    <property type="molecule type" value="Genomic_DNA"/>
</dbReference>
<keyword evidence="2" id="KW-1185">Reference proteome</keyword>